<dbReference type="EMBL" id="KN818283">
    <property type="protein sequence ID" value="KIL61510.1"/>
    <property type="molecule type" value="Genomic_DNA"/>
</dbReference>
<name>A0A0C2SEQ5_AMAMK</name>
<dbReference type="Proteomes" id="UP000054549">
    <property type="component" value="Unassembled WGS sequence"/>
</dbReference>
<sequence length="377" mass="42950">MHFSTKRSFLMCKGKTFKILPLQTRATPVLNALRTVCSRCELEGRRQPMLAGLETELRALYDYVRKIRLDRNFQEDIRFSMYEVDASNSPDSCEVRMLDTLLEMIESNFIWLELESDIPEDTPLINTKFPLTFAGMTYKHMAQLNIRQSGFLKLKKDYESRVAMTKDFGKTEHWSSEGLYRHLCMLRKVTNEAATHMWINGFLFRAAAMFPPGMQMALNTGQYVSTMIKPEMPHSFTSQPLGGYVDYTAVMASPVGAAIFQRQPSLQNLKLHEHGILFVSEAKTDFQVSFSLIPQAICKMYACAKQLGKTTVRGALTDGKSAWIFFILKTNPDGNGATYAMSDEFYINYADYKVSHYECTMISGIIAHWASGFYSPL</sequence>
<keyword evidence="2" id="KW-1185">Reference proteome</keyword>
<dbReference type="InParanoid" id="A0A0C2SEQ5"/>
<organism evidence="1 2">
    <name type="scientific">Amanita muscaria (strain Koide BX008)</name>
    <dbReference type="NCBI Taxonomy" id="946122"/>
    <lineage>
        <taxon>Eukaryota</taxon>
        <taxon>Fungi</taxon>
        <taxon>Dikarya</taxon>
        <taxon>Basidiomycota</taxon>
        <taxon>Agaricomycotina</taxon>
        <taxon>Agaricomycetes</taxon>
        <taxon>Agaricomycetidae</taxon>
        <taxon>Agaricales</taxon>
        <taxon>Pluteineae</taxon>
        <taxon>Amanitaceae</taxon>
        <taxon>Amanita</taxon>
    </lineage>
</organism>
<proteinExistence type="predicted"/>
<evidence type="ECO:0000313" key="1">
    <source>
        <dbReference type="EMBL" id="KIL61510.1"/>
    </source>
</evidence>
<accession>A0A0C2SEQ5</accession>
<gene>
    <name evidence="1" type="ORF">M378DRAFT_199504</name>
</gene>
<dbReference type="HOGENOM" id="CLU_057881_0_0_1"/>
<reference evidence="1 2" key="1">
    <citation type="submission" date="2014-04" db="EMBL/GenBank/DDBJ databases">
        <title>Evolutionary Origins and Diversification of the Mycorrhizal Mutualists.</title>
        <authorList>
            <consortium name="DOE Joint Genome Institute"/>
            <consortium name="Mycorrhizal Genomics Consortium"/>
            <person name="Kohler A."/>
            <person name="Kuo A."/>
            <person name="Nagy L.G."/>
            <person name="Floudas D."/>
            <person name="Copeland A."/>
            <person name="Barry K.W."/>
            <person name="Cichocki N."/>
            <person name="Veneault-Fourrey C."/>
            <person name="LaButti K."/>
            <person name="Lindquist E.A."/>
            <person name="Lipzen A."/>
            <person name="Lundell T."/>
            <person name="Morin E."/>
            <person name="Murat C."/>
            <person name="Riley R."/>
            <person name="Ohm R."/>
            <person name="Sun H."/>
            <person name="Tunlid A."/>
            <person name="Henrissat B."/>
            <person name="Grigoriev I.V."/>
            <person name="Hibbett D.S."/>
            <person name="Martin F."/>
        </authorList>
    </citation>
    <scope>NUCLEOTIDE SEQUENCE [LARGE SCALE GENOMIC DNA]</scope>
    <source>
        <strain evidence="1 2">Koide BX008</strain>
    </source>
</reference>
<protein>
    <submittedName>
        <fullName evidence="1">Uncharacterized protein</fullName>
    </submittedName>
</protein>
<dbReference type="AlphaFoldDB" id="A0A0C2SEQ5"/>
<dbReference type="OrthoDB" id="2720314at2759"/>
<evidence type="ECO:0000313" key="2">
    <source>
        <dbReference type="Proteomes" id="UP000054549"/>
    </source>
</evidence>